<reference evidence="1 2" key="1">
    <citation type="journal article" date="2021" name="Elife">
        <title>Chloroplast acquisition without the gene transfer in kleptoplastic sea slugs, Plakobranchus ocellatus.</title>
        <authorList>
            <person name="Maeda T."/>
            <person name="Takahashi S."/>
            <person name="Yoshida T."/>
            <person name="Shimamura S."/>
            <person name="Takaki Y."/>
            <person name="Nagai Y."/>
            <person name="Toyoda A."/>
            <person name="Suzuki Y."/>
            <person name="Arimoto A."/>
            <person name="Ishii H."/>
            <person name="Satoh N."/>
            <person name="Nishiyama T."/>
            <person name="Hasebe M."/>
            <person name="Maruyama T."/>
            <person name="Minagawa J."/>
            <person name="Obokata J."/>
            <person name="Shigenobu S."/>
        </authorList>
    </citation>
    <scope>NUCLEOTIDE SEQUENCE [LARGE SCALE GENOMIC DNA]</scope>
</reference>
<accession>A0AAV4C528</accession>
<sequence>MLGSLGLGDPRCTRGMHVCYGLRHSMFCWAIFRLGNKFLCHVSTRRLRYPKVNAMFTAYCPETIAFAPDNNGTHDTV</sequence>
<dbReference type="Proteomes" id="UP000735302">
    <property type="component" value="Unassembled WGS sequence"/>
</dbReference>
<name>A0AAV4C528_9GAST</name>
<proteinExistence type="predicted"/>
<gene>
    <name evidence="1" type="ORF">PoB_005327000</name>
</gene>
<keyword evidence="2" id="KW-1185">Reference proteome</keyword>
<protein>
    <submittedName>
        <fullName evidence="1">Uncharacterized protein</fullName>
    </submittedName>
</protein>
<evidence type="ECO:0000313" key="2">
    <source>
        <dbReference type="Proteomes" id="UP000735302"/>
    </source>
</evidence>
<organism evidence="1 2">
    <name type="scientific">Plakobranchus ocellatus</name>
    <dbReference type="NCBI Taxonomy" id="259542"/>
    <lineage>
        <taxon>Eukaryota</taxon>
        <taxon>Metazoa</taxon>
        <taxon>Spiralia</taxon>
        <taxon>Lophotrochozoa</taxon>
        <taxon>Mollusca</taxon>
        <taxon>Gastropoda</taxon>
        <taxon>Heterobranchia</taxon>
        <taxon>Euthyneura</taxon>
        <taxon>Panpulmonata</taxon>
        <taxon>Sacoglossa</taxon>
        <taxon>Placobranchoidea</taxon>
        <taxon>Plakobranchidae</taxon>
        <taxon>Plakobranchus</taxon>
    </lineage>
</organism>
<comment type="caution">
    <text evidence="1">The sequence shown here is derived from an EMBL/GenBank/DDBJ whole genome shotgun (WGS) entry which is preliminary data.</text>
</comment>
<dbReference type="EMBL" id="BLXT01005858">
    <property type="protein sequence ID" value="GFO26765.1"/>
    <property type="molecule type" value="Genomic_DNA"/>
</dbReference>
<dbReference type="AlphaFoldDB" id="A0AAV4C528"/>
<evidence type="ECO:0000313" key="1">
    <source>
        <dbReference type="EMBL" id="GFO26765.1"/>
    </source>
</evidence>